<name>A0A210QMS0_MIZYE</name>
<keyword evidence="1" id="KW-0175">Coiled coil</keyword>
<feature type="coiled-coil region" evidence="1">
    <location>
        <begin position="1"/>
        <end position="35"/>
    </location>
</feature>
<evidence type="ECO:0000313" key="2">
    <source>
        <dbReference type="EMBL" id="OWF50026.1"/>
    </source>
</evidence>
<dbReference type="EMBL" id="NEDP02002776">
    <property type="protein sequence ID" value="OWF50026.1"/>
    <property type="molecule type" value="Genomic_DNA"/>
</dbReference>
<comment type="caution">
    <text evidence="2">The sequence shown here is derived from an EMBL/GenBank/DDBJ whole genome shotgun (WGS) entry which is preliminary data.</text>
</comment>
<protein>
    <submittedName>
        <fullName evidence="2">Uncharacterized protein</fullName>
    </submittedName>
</protein>
<accession>A0A210QMS0</accession>
<sequence>MADAEKRRRMGEKTLESLANRIVELEYLIEQENAQHIVHELSAVIDTIGDVAAQEAEETEPKALAVAAEADDNYDFVSSTRNKNTENTVRKTESNMRKCMAFVLANNDTRNPEETPKQVLE</sequence>
<gene>
    <name evidence="2" type="ORF">KP79_PYT23519</name>
</gene>
<keyword evidence="3" id="KW-1185">Reference proteome</keyword>
<proteinExistence type="predicted"/>
<evidence type="ECO:0000256" key="1">
    <source>
        <dbReference type="SAM" id="Coils"/>
    </source>
</evidence>
<dbReference type="AlphaFoldDB" id="A0A210QMS0"/>
<evidence type="ECO:0000313" key="3">
    <source>
        <dbReference type="Proteomes" id="UP000242188"/>
    </source>
</evidence>
<dbReference type="Proteomes" id="UP000242188">
    <property type="component" value="Unassembled WGS sequence"/>
</dbReference>
<organism evidence="2 3">
    <name type="scientific">Mizuhopecten yessoensis</name>
    <name type="common">Japanese scallop</name>
    <name type="synonym">Patinopecten yessoensis</name>
    <dbReference type="NCBI Taxonomy" id="6573"/>
    <lineage>
        <taxon>Eukaryota</taxon>
        <taxon>Metazoa</taxon>
        <taxon>Spiralia</taxon>
        <taxon>Lophotrochozoa</taxon>
        <taxon>Mollusca</taxon>
        <taxon>Bivalvia</taxon>
        <taxon>Autobranchia</taxon>
        <taxon>Pteriomorphia</taxon>
        <taxon>Pectinida</taxon>
        <taxon>Pectinoidea</taxon>
        <taxon>Pectinidae</taxon>
        <taxon>Mizuhopecten</taxon>
    </lineage>
</organism>
<reference evidence="2 3" key="1">
    <citation type="journal article" date="2017" name="Nat. Ecol. Evol.">
        <title>Scallop genome provides insights into evolution of bilaterian karyotype and development.</title>
        <authorList>
            <person name="Wang S."/>
            <person name="Zhang J."/>
            <person name="Jiao W."/>
            <person name="Li J."/>
            <person name="Xun X."/>
            <person name="Sun Y."/>
            <person name="Guo X."/>
            <person name="Huan P."/>
            <person name="Dong B."/>
            <person name="Zhang L."/>
            <person name="Hu X."/>
            <person name="Sun X."/>
            <person name="Wang J."/>
            <person name="Zhao C."/>
            <person name="Wang Y."/>
            <person name="Wang D."/>
            <person name="Huang X."/>
            <person name="Wang R."/>
            <person name="Lv J."/>
            <person name="Li Y."/>
            <person name="Zhang Z."/>
            <person name="Liu B."/>
            <person name="Lu W."/>
            <person name="Hui Y."/>
            <person name="Liang J."/>
            <person name="Zhou Z."/>
            <person name="Hou R."/>
            <person name="Li X."/>
            <person name="Liu Y."/>
            <person name="Li H."/>
            <person name="Ning X."/>
            <person name="Lin Y."/>
            <person name="Zhao L."/>
            <person name="Xing Q."/>
            <person name="Dou J."/>
            <person name="Li Y."/>
            <person name="Mao J."/>
            <person name="Guo H."/>
            <person name="Dou H."/>
            <person name="Li T."/>
            <person name="Mu C."/>
            <person name="Jiang W."/>
            <person name="Fu Q."/>
            <person name="Fu X."/>
            <person name="Miao Y."/>
            <person name="Liu J."/>
            <person name="Yu Q."/>
            <person name="Li R."/>
            <person name="Liao H."/>
            <person name="Li X."/>
            <person name="Kong Y."/>
            <person name="Jiang Z."/>
            <person name="Chourrout D."/>
            <person name="Li R."/>
            <person name="Bao Z."/>
        </authorList>
    </citation>
    <scope>NUCLEOTIDE SEQUENCE [LARGE SCALE GENOMIC DNA]</scope>
    <source>
        <strain evidence="2 3">PY_sf001</strain>
    </source>
</reference>